<dbReference type="OrthoDB" id="2755196at2759"/>
<dbReference type="Proteomes" id="UP000218811">
    <property type="component" value="Unassembled WGS sequence"/>
</dbReference>
<feature type="compositionally biased region" description="Basic and acidic residues" evidence="2">
    <location>
        <begin position="275"/>
        <end position="284"/>
    </location>
</feature>
<feature type="compositionally biased region" description="Acidic residues" evidence="2">
    <location>
        <begin position="521"/>
        <end position="535"/>
    </location>
</feature>
<name>A0A2H3J6Q9_WOLCO</name>
<dbReference type="STRING" id="742152.A0A2H3J6Q9"/>
<sequence>MVKVRCRNYDDAGAPINGGCQFLGRCDFIHPSEPDWDRAVRKGLPRNHSGGGRQNGGTQNLGAGTFGGPPSMKPTTVPRGARGWGGEAPSASTSAPAWSTASNTVPLGRRDTGSGRPAGGGGGNDSGWGDGPGWAGSSGWGPAATWGDPDSVSVGGGGGRGQNDRTSFVWESAPKSPTPVPTTWGGGWGTGGWDTANNGQDKDKGTGKDKAKDVQSPFGWTSGASNLDAAGRRPAASRPALPPINTSAPDAPPPRPGARSPSPKEAARENPTSMDKGKGKEKWRPVGAGGWGTNDPTGAAAASPVQRDNGHSTSQRGTESLVLQSPVVCISPNTNGIHADGDPASHTSSTTARTKISPFAALLDPGLNAEPPSPSTAGGELEETATSKAHRSWKQYIRTISKAVAYQRELAAAQERDAHIKQLQKSPQFVKAGARATERLDALRAEQRARIKGIEERHREMLDALAQFPMSMRPPERKDEDAEEAPPLEQLKEYEKVVGAWLESVRPYVQRLQDPRPEPDTGGEVDMDVDMDADEDRGGAATPSAKRKRAVSDNGEAERAGAEIGLTRRVQRVEGMAADLTQYFEEIQHTSANAMRDVVARLDRGGRRAFTRGYSVFSLEDGECSRAQSPAPGVGVTGSITVGMPAELEAKVSTLKADLGGVREQLGGLQKRDREWWREQFRLNADNEDLKLRLEKLEHNAEQHRNDLSSSQASMQILRAQLDRLVTYQPPAAPTLEEVVAEVLHAVRPAWQQGTLLGLKNLHDGAEQQLRKQQEVLIKQVMTAMQPTVSTVDCIKNLIDAQGGKMGVLPQDIMAGMQSVQAQAQAQAHV</sequence>
<evidence type="ECO:0008006" key="5">
    <source>
        <dbReference type="Google" id="ProtNLM"/>
    </source>
</evidence>
<protein>
    <recommendedName>
        <fullName evidence="5">C3H1-type domain-containing protein</fullName>
    </recommendedName>
</protein>
<gene>
    <name evidence="3" type="ORF">WOLCODRAFT_135953</name>
</gene>
<feature type="region of interest" description="Disordered" evidence="2">
    <location>
        <begin position="41"/>
        <end position="321"/>
    </location>
</feature>
<evidence type="ECO:0000256" key="2">
    <source>
        <dbReference type="SAM" id="MobiDB-lite"/>
    </source>
</evidence>
<feature type="compositionally biased region" description="Polar residues" evidence="2">
    <location>
        <begin position="311"/>
        <end position="321"/>
    </location>
</feature>
<accession>A0A2H3J6Q9</accession>
<dbReference type="AlphaFoldDB" id="A0A2H3J6Q9"/>
<organism evidence="3 4">
    <name type="scientific">Wolfiporia cocos (strain MD-104)</name>
    <name type="common">Brown rot fungus</name>
    <dbReference type="NCBI Taxonomy" id="742152"/>
    <lineage>
        <taxon>Eukaryota</taxon>
        <taxon>Fungi</taxon>
        <taxon>Dikarya</taxon>
        <taxon>Basidiomycota</taxon>
        <taxon>Agaricomycotina</taxon>
        <taxon>Agaricomycetes</taxon>
        <taxon>Polyporales</taxon>
        <taxon>Phaeolaceae</taxon>
        <taxon>Wolfiporia</taxon>
    </lineage>
</organism>
<feature type="region of interest" description="Disordered" evidence="2">
    <location>
        <begin position="510"/>
        <end position="560"/>
    </location>
</feature>
<reference evidence="3 4" key="1">
    <citation type="journal article" date="2012" name="Science">
        <title>The Paleozoic origin of enzymatic lignin decomposition reconstructed from 31 fungal genomes.</title>
        <authorList>
            <person name="Floudas D."/>
            <person name="Binder M."/>
            <person name="Riley R."/>
            <person name="Barry K."/>
            <person name="Blanchette R.A."/>
            <person name="Henrissat B."/>
            <person name="Martinez A.T."/>
            <person name="Otillar R."/>
            <person name="Spatafora J.W."/>
            <person name="Yadav J.S."/>
            <person name="Aerts A."/>
            <person name="Benoit I."/>
            <person name="Boyd A."/>
            <person name="Carlson A."/>
            <person name="Copeland A."/>
            <person name="Coutinho P.M."/>
            <person name="de Vries R.P."/>
            <person name="Ferreira P."/>
            <person name="Findley K."/>
            <person name="Foster B."/>
            <person name="Gaskell J."/>
            <person name="Glotzer D."/>
            <person name="Gorecki P."/>
            <person name="Heitman J."/>
            <person name="Hesse C."/>
            <person name="Hori C."/>
            <person name="Igarashi K."/>
            <person name="Jurgens J.A."/>
            <person name="Kallen N."/>
            <person name="Kersten P."/>
            <person name="Kohler A."/>
            <person name="Kuees U."/>
            <person name="Kumar T.K.A."/>
            <person name="Kuo A."/>
            <person name="LaButti K."/>
            <person name="Larrondo L.F."/>
            <person name="Lindquist E."/>
            <person name="Ling A."/>
            <person name="Lombard V."/>
            <person name="Lucas S."/>
            <person name="Lundell T."/>
            <person name="Martin R."/>
            <person name="McLaughlin D.J."/>
            <person name="Morgenstern I."/>
            <person name="Morin E."/>
            <person name="Murat C."/>
            <person name="Nagy L.G."/>
            <person name="Nolan M."/>
            <person name="Ohm R.A."/>
            <person name="Patyshakuliyeva A."/>
            <person name="Rokas A."/>
            <person name="Ruiz-Duenas F.J."/>
            <person name="Sabat G."/>
            <person name="Salamov A."/>
            <person name="Samejima M."/>
            <person name="Schmutz J."/>
            <person name="Slot J.C."/>
            <person name="St John F."/>
            <person name="Stenlid J."/>
            <person name="Sun H."/>
            <person name="Sun S."/>
            <person name="Syed K."/>
            <person name="Tsang A."/>
            <person name="Wiebenga A."/>
            <person name="Young D."/>
            <person name="Pisabarro A."/>
            <person name="Eastwood D.C."/>
            <person name="Martin F."/>
            <person name="Cullen D."/>
            <person name="Grigoriev I.V."/>
            <person name="Hibbett D.S."/>
        </authorList>
    </citation>
    <scope>NUCLEOTIDE SEQUENCE [LARGE SCALE GENOMIC DNA]</scope>
    <source>
        <strain evidence="3 4">MD-104</strain>
    </source>
</reference>
<proteinExistence type="predicted"/>
<feature type="compositionally biased region" description="Low complexity" evidence="2">
    <location>
        <begin position="88"/>
        <end position="102"/>
    </location>
</feature>
<dbReference type="OMA" id="DIMAGMQ"/>
<feature type="compositionally biased region" description="Gly residues" evidence="2">
    <location>
        <begin position="116"/>
        <end position="139"/>
    </location>
</feature>
<keyword evidence="4" id="KW-1185">Reference proteome</keyword>
<evidence type="ECO:0000313" key="3">
    <source>
        <dbReference type="EMBL" id="PCH37952.1"/>
    </source>
</evidence>
<evidence type="ECO:0000256" key="1">
    <source>
        <dbReference type="SAM" id="Coils"/>
    </source>
</evidence>
<dbReference type="EMBL" id="KB467942">
    <property type="protein sequence ID" value="PCH37952.1"/>
    <property type="molecule type" value="Genomic_DNA"/>
</dbReference>
<feature type="coiled-coil region" evidence="1">
    <location>
        <begin position="680"/>
        <end position="714"/>
    </location>
</feature>
<feature type="region of interest" description="Disordered" evidence="2">
    <location>
        <begin position="364"/>
        <end position="392"/>
    </location>
</feature>
<feature type="compositionally biased region" description="Basic and acidic residues" evidence="2">
    <location>
        <begin position="200"/>
        <end position="213"/>
    </location>
</feature>
<keyword evidence="1" id="KW-0175">Coiled coil</keyword>
<evidence type="ECO:0000313" key="4">
    <source>
        <dbReference type="Proteomes" id="UP000218811"/>
    </source>
</evidence>